<dbReference type="Gene3D" id="2.160.20.80">
    <property type="entry name" value="E3 ubiquitin-protein ligase SopA"/>
    <property type="match status" value="1"/>
</dbReference>
<dbReference type="STRING" id="1908237.BEN47_03505"/>
<dbReference type="EMBL" id="MDZB01000131">
    <property type="protein sequence ID" value="OGX83369.1"/>
    <property type="molecule type" value="Genomic_DNA"/>
</dbReference>
<name>A0A1G1SXN6_9BACT</name>
<evidence type="ECO:0008006" key="3">
    <source>
        <dbReference type="Google" id="ProtNLM"/>
    </source>
</evidence>
<dbReference type="InterPro" id="IPR001646">
    <property type="entry name" value="5peptide_repeat"/>
</dbReference>
<keyword evidence="2" id="KW-1185">Reference proteome</keyword>
<dbReference type="Pfam" id="PF00805">
    <property type="entry name" value="Pentapeptide"/>
    <property type="match status" value="2"/>
</dbReference>
<dbReference type="AlphaFoldDB" id="A0A1G1SXN6"/>
<protein>
    <recommendedName>
        <fullName evidence="3">Pectinesterase</fullName>
    </recommendedName>
</protein>
<gene>
    <name evidence="1" type="ORF">BEN47_03505</name>
</gene>
<evidence type="ECO:0000313" key="1">
    <source>
        <dbReference type="EMBL" id="OGX83369.1"/>
    </source>
</evidence>
<comment type="caution">
    <text evidence="1">The sequence shown here is derived from an EMBL/GenBank/DDBJ whole genome shotgun (WGS) entry which is preliminary data.</text>
</comment>
<accession>A0A1G1SXN6</accession>
<dbReference type="Proteomes" id="UP000176294">
    <property type="component" value="Unassembled WGS sequence"/>
</dbReference>
<reference evidence="1 2" key="1">
    <citation type="submission" date="2016-08" db="EMBL/GenBank/DDBJ databases">
        <title>Hymenobacter coccineus sp. nov., Hymenobacter lapidarius sp. nov. and Hymenobacter glacialis sp. nov., isolated from Antarctic soil.</title>
        <authorList>
            <person name="Sedlacek I."/>
            <person name="Kralova S."/>
            <person name="Kyrova K."/>
            <person name="Maslanova I."/>
            <person name="Stankova E."/>
            <person name="Vrbovska V."/>
            <person name="Nemec M."/>
            <person name="Bartak M."/>
            <person name="Svec P."/>
            <person name="Busse H.-J."/>
            <person name="Pantucek R."/>
        </authorList>
    </citation>
    <scope>NUCLEOTIDE SEQUENCE [LARGE SCALE GENOMIC DNA]</scope>
    <source>
        <strain evidence="1 2">CCM 8643</strain>
    </source>
</reference>
<organism evidence="1 2">
    <name type="scientific">Hymenobacter lapidarius</name>
    <dbReference type="NCBI Taxonomy" id="1908237"/>
    <lineage>
        <taxon>Bacteria</taxon>
        <taxon>Pseudomonadati</taxon>
        <taxon>Bacteroidota</taxon>
        <taxon>Cytophagia</taxon>
        <taxon>Cytophagales</taxon>
        <taxon>Hymenobacteraceae</taxon>
        <taxon>Hymenobacter</taxon>
    </lineage>
</organism>
<evidence type="ECO:0000313" key="2">
    <source>
        <dbReference type="Proteomes" id="UP000176294"/>
    </source>
</evidence>
<sequence length="93" mass="10046">MRYASFAGRKMPATRFVRCILDEADLVDTDLSNAVFQDCSLAGAVFQNTVLVGADFTSATGFTLDPETNQLLNARFTLHGLLGVVAKYGLVVE</sequence>
<dbReference type="SUPFAM" id="SSF141571">
    <property type="entry name" value="Pentapeptide repeat-like"/>
    <property type="match status" value="1"/>
</dbReference>
<proteinExistence type="predicted"/>